<dbReference type="Gene3D" id="3.40.50.880">
    <property type="match status" value="1"/>
</dbReference>
<comment type="pathway">
    <text evidence="2 11">Amino-acid biosynthesis; L-arginine biosynthesis; carbamoyl phosphate from bicarbonate: step 1/1.</text>
</comment>
<comment type="function">
    <text evidence="11">Small subunit of the glutamine-dependent carbamoyl phosphate synthetase (CPSase). CPSase catalyzes the formation of carbamoyl phosphate from the ammonia moiety of glutamine, carbonate, and phosphate donated by ATP, constituting the first step of 2 biosynthetic pathways, one leading to arginine and/or urea and the other to pyrimidine nucleotides. The small subunit (glutamine amidotransferase) binds and cleaves glutamine to supply the large subunit with the substrate ammonia.</text>
</comment>
<feature type="binding site" evidence="11">
    <location>
        <position position="287"/>
    </location>
    <ligand>
        <name>L-glutamine</name>
        <dbReference type="ChEBI" id="CHEBI:58359"/>
    </ligand>
</feature>
<dbReference type="PANTHER" id="PTHR43418">
    <property type="entry name" value="MULTIFUNCTIONAL TRYPTOPHAN BIOSYNTHESIS PROTEIN-RELATED"/>
    <property type="match status" value="1"/>
</dbReference>
<feature type="region of interest" description="CPSase" evidence="11">
    <location>
        <begin position="1"/>
        <end position="169"/>
    </location>
</feature>
<comment type="subunit">
    <text evidence="11">Composed of two chains; the small (or glutamine) chain promotes the hydrolysis of glutamine to ammonia, which is used by the large (or ammonia) chain to synthesize carbamoyl phosphate. Tetramer of heterodimers (alpha,beta)4.</text>
</comment>
<dbReference type="Gene3D" id="3.50.30.20">
    <property type="entry name" value="Carbamoyl-phosphate synthase small subunit, N-terminal domain"/>
    <property type="match status" value="1"/>
</dbReference>
<dbReference type="FunFam" id="3.50.30.20:FF:000001">
    <property type="entry name" value="Carbamoyl-phosphate synthase small chain"/>
    <property type="match status" value="1"/>
</dbReference>
<evidence type="ECO:0000256" key="7">
    <source>
        <dbReference type="ARBA" id="ARBA00022962"/>
    </source>
</evidence>
<dbReference type="SUPFAM" id="SSF52021">
    <property type="entry name" value="Carbamoyl phosphate synthetase, small subunit N-terminal domain"/>
    <property type="match status" value="1"/>
</dbReference>
<comment type="catalytic activity">
    <reaction evidence="10 11">
        <text>L-glutamine + H2O = L-glutamate + NH4(+)</text>
        <dbReference type="Rhea" id="RHEA:15889"/>
        <dbReference type="ChEBI" id="CHEBI:15377"/>
        <dbReference type="ChEBI" id="CHEBI:28938"/>
        <dbReference type="ChEBI" id="CHEBI:29985"/>
        <dbReference type="ChEBI" id="CHEBI:58359"/>
    </reaction>
</comment>
<keyword evidence="11" id="KW-0028">Amino-acid biosynthesis</keyword>
<evidence type="ECO:0000256" key="6">
    <source>
        <dbReference type="ARBA" id="ARBA00022840"/>
    </source>
</evidence>
<dbReference type="InterPro" id="IPR017926">
    <property type="entry name" value="GATASE"/>
</dbReference>
<dbReference type="AlphaFoldDB" id="A0A926ND13"/>
<evidence type="ECO:0000256" key="9">
    <source>
        <dbReference type="ARBA" id="ARBA00048816"/>
    </source>
</evidence>
<feature type="active site" evidence="11">
    <location>
        <position position="330"/>
    </location>
</feature>
<comment type="similarity">
    <text evidence="3 11">Belongs to the CarA family.</text>
</comment>
<dbReference type="PROSITE" id="PS51273">
    <property type="entry name" value="GATASE_TYPE_1"/>
    <property type="match status" value="1"/>
</dbReference>
<comment type="caution">
    <text evidence="13">The sequence shown here is derived from an EMBL/GenBank/DDBJ whole genome shotgun (WGS) entry which is preliminary data.</text>
</comment>
<accession>A0A926ND13</accession>
<reference evidence="13" key="1">
    <citation type="submission" date="2020-09" db="EMBL/GenBank/DDBJ databases">
        <title>A novel bacterium of genus Hazenella, isolated from South China Sea.</title>
        <authorList>
            <person name="Huang H."/>
            <person name="Mo K."/>
            <person name="Hu Y."/>
        </authorList>
    </citation>
    <scope>NUCLEOTIDE SEQUENCE</scope>
    <source>
        <strain evidence="13">IB182357</strain>
    </source>
</reference>
<evidence type="ECO:0000256" key="10">
    <source>
        <dbReference type="ARBA" id="ARBA00049285"/>
    </source>
</evidence>
<dbReference type="Proteomes" id="UP000661691">
    <property type="component" value="Unassembled WGS sequence"/>
</dbReference>
<dbReference type="SMART" id="SM01097">
    <property type="entry name" value="CPSase_sm_chain"/>
    <property type="match status" value="1"/>
</dbReference>
<dbReference type="InterPro" id="IPR006274">
    <property type="entry name" value="CarbamoylP_synth_ssu"/>
</dbReference>
<feature type="binding site" evidence="11">
    <location>
        <position position="218"/>
    </location>
    <ligand>
        <name>L-glutamine</name>
        <dbReference type="ChEBI" id="CHEBI:58359"/>
    </ligand>
</feature>
<feature type="domain" description="Carbamoyl-phosphate synthase small subunit N-terminal" evidence="12">
    <location>
        <begin position="1"/>
        <end position="131"/>
    </location>
</feature>
<dbReference type="GO" id="GO:0044205">
    <property type="term" value="P:'de novo' UMP biosynthetic process"/>
    <property type="evidence" value="ECO:0007669"/>
    <property type="project" value="UniProtKB-UniRule"/>
</dbReference>
<keyword evidence="14" id="KW-1185">Reference proteome</keyword>
<keyword evidence="11" id="KW-0055">Arginine biosynthesis</keyword>
<evidence type="ECO:0000313" key="13">
    <source>
        <dbReference type="EMBL" id="MBD1371349.1"/>
    </source>
</evidence>
<dbReference type="GO" id="GO:0006526">
    <property type="term" value="P:L-arginine biosynthetic process"/>
    <property type="evidence" value="ECO:0007669"/>
    <property type="project" value="UniProtKB-UniRule"/>
</dbReference>
<evidence type="ECO:0000256" key="2">
    <source>
        <dbReference type="ARBA" id="ARBA00005077"/>
    </source>
</evidence>
<organism evidence="13 14">
    <name type="scientific">Polycladospora coralii</name>
    <dbReference type="NCBI Taxonomy" id="2771432"/>
    <lineage>
        <taxon>Bacteria</taxon>
        <taxon>Bacillati</taxon>
        <taxon>Bacillota</taxon>
        <taxon>Bacilli</taxon>
        <taxon>Bacillales</taxon>
        <taxon>Thermoactinomycetaceae</taxon>
        <taxon>Polycladospora</taxon>
    </lineage>
</organism>
<dbReference type="Pfam" id="PF00117">
    <property type="entry name" value="GATase"/>
    <property type="match status" value="1"/>
</dbReference>
<evidence type="ECO:0000256" key="5">
    <source>
        <dbReference type="ARBA" id="ARBA00022741"/>
    </source>
</evidence>
<feature type="active site" description="Nucleophile" evidence="11">
    <location>
        <position position="245"/>
    </location>
</feature>
<feature type="binding site" evidence="11">
    <location>
        <position position="249"/>
    </location>
    <ligand>
        <name>L-glutamine</name>
        <dbReference type="ChEBI" id="CHEBI:58359"/>
    </ligand>
</feature>
<dbReference type="GO" id="GO:0006541">
    <property type="term" value="P:glutamine metabolic process"/>
    <property type="evidence" value="ECO:0007669"/>
    <property type="project" value="InterPro"/>
</dbReference>
<comment type="pathway">
    <text evidence="1 11">Pyrimidine metabolism; UMP biosynthesis via de novo pathway; (S)-dihydroorotate from bicarbonate: step 1/3.</text>
</comment>
<feature type="binding site" evidence="11">
    <location>
        <position position="220"/>
    </location>
    <ligand>
        <name>L-glutamine</name>
        <dbReference type="ChEBI" id="CHEBI:58359"/>
    </ligand>
</feature>
<dbReference type="HAMAP" id="MF_01209">
    <property type="entry name" value="CPSase_S_chain"/>
    <property type="match status" value="1"/>
</dbReference>
<dbReference type="SUPFAM" id="SSF52317">
    <property type="entry name" value="Class I glutamine amidotransferase-like"/>
    <property type="match status" value="1"/>
</dbReference>
<keyword evidence="7 11" id="KW-0315">Glutamine amidotransferase</keyword>
<dbReference type="EMBL" id="JACXAH010000003">
    <property type="protein sequence ID" value="MBD1371349.1"/>
    <property type="molecule type" value="Genomic_DNA"/>
</dbReference>
<feature type="binding site" evidence="11">
    <location>
        <position position="290"/>
    </location>
    <ligand>
        <name>L-glutamine</name>
        <dbReference type="ChEBI" id="CHEBI:58359"/>
    </ligand>
</feature>
<dbReference type="InterPro" id="IPR035686">
    <property type="entry name" value="CPSase_GATase1"/>
</dbReference>
<gene>
    <name evidence="11 13" type="primary">carA</name>
    <name evidence="13" type="ORF">IC620_03140</name>
</gene>
<dbReference type="InterPro" id="IPR029062">
    <property type="entry name" value="Class_I_gatase-like"/>
</dbReference>
<dbReference type="GO" id="GO:0005524">
    <property type="term" value="F:ATP binding"/>
    <property type="evidence" value="ECO:0007669"/>
    <property type="project" value="UniProtKB-UniRule"/>
</dbReference>
<protein>
    <recommendedName>
        <fullName evidence="11">Carbamoyl phosphate synthase small chain</fullName>
        <ecNumber evidence="11">6.3.5.5</ecNumber>
    </recommendedName>
    <alternativeName>
        <fullName evidence="11">Carbamoyl phosphate synthetase glutamine chain</fullName>
    </alternativeName>
</protein>
<evidence type="ECO:0000256" key="3">
    <source>
        <dbReference type="ARBA" id="ARBA00007800"/>
    </source>
</evidence>
<dbReference type="EC" id="6.3.5.5" evidence="11"/>
<keyword evidence="5 11" id="KW-0547">Nucleotide-binding</keyword>
<feature type="active site" evidence="11">
    <location>
        <position position="332"/>
    </location>
</feature>
<dbReference type="PRINTS" id="PR00096">
    <property type="entry name" value="GATASE"/>
</dbReference>
<dbReference type="RefSeq" id="WP_191141493.1">
    <property type="nucleotide sequence ID" value="NZ_JACXAH010000003.1"/>
</dbReference>
<comment type="catalytic activity">
    <reaction evidence="9 11">
        <text>hydrogencarbonate + L-glutamine + 2 ATP + H2O = carbamoyl phosphate + L-glutamate + 2 ADP + phosphate + 2 H(+)</text>
        <dbReference type="Rhea" id="RHEA:18633"/>
        <dbReference type="ChEBI" id="CHEBI:15377"/>
        <dbReference type="ChEBI" id="CHEBI:15378"/>
        <dbReference type="ChEBI" id="CHEBI:17544"/>
        <dbReference type="ChEBI" id="CHEBI:29985"/>
        <dbReference type="ChEBI" id="CHEBI:30616"/>
        <dbReference type="ChEBI" id="CHEBI:43474"/>
        <dbReference type="ChEBI" id="CHEBI:58228"/>
        <dbReference type="ChEBI" id="CHEBI:58359"/>
        <dbReference type="ChEBI" id="CHEBI:456216"/>
        <dbReference type="EC" id="6.3.5.5"/>
    </reaction>
</comment>
<keyword evidence="8 11" id="KW-0665">Pyrimidine biosynthesis</keyword>
<dbReference type="GO" id="GO:0006207">
    <property type="term" value="P:'de novo' pyrimidine nucleobase biosynthetic process"/>
    <property type="evidence" value="ECO:0007669"/>
    <property type="project" value="InterPro"/>
</dbReference>
<evidence type="ECO:0000256" key="1">
    <source>
        <dbReference type="ARBA" id="ARBA00004812"/>
    </source>
</evidence>
<evidence type="ECO:0000256" key="4">
    <source>
        <dbReference type="ARBA" id="ARBA00022598"/>
    </source>
</evidence>
<dbReference type="CDD" id="cd01744">
    <property type="entry name" value="GATase1_CPSase"/>
    <property type="match status" value="1"/>
</dbReference>
<dbReference type="NCBIfam" id="TIGR01368">
    <property type="entry name" value="CPSaseIIsmall"/>
    <property type="match status" value="1"/>
</dbReference>
<dbReference type="InterPro" id="IPR002474">
    <property type="entry name" value="CarbamoylP_synth_ssu_N"/>
</dbReference>
<feature type="binding site" evidence="11">
    <location>
        <position position="289"/>
    </location>
    <ligand>
        <name>L-glutamine</name>
        <dbReference type="ChEBI" id="CHEBI:58359"/>
    </ligand>
</feature>
<evidence type="ECO:0000313" key="14">
    <source>
        <dbReference type="Proteomes" id="UP000661691"/>
    </source>
</evidence>
<dbReference type="InterPro" id="IPR036480">
    <property type="entry name" value="CarbP_synth_ssu_N_sf"/>
</dbReference>
<dbReference type="Pfam" id="PF00988">
    <property type="entry name" value="CPSase_sm_chain"/>
    <property type="match status" value="1"/>
</dbReference>
<proteinExistence type="inferred from homology"/>
<dbReference type="GO" id="GO:0004088">
    <property type="term" value="F:carbamoyl-phosphate synthase (glutamine-hydrolyzing) activity"/>
    <property type="evidence" value="ECO:0007669"/>
    <property type="project" value="UniProtKB-UniRule"/>
</dbReference>
<name>A0A926ND13_9BACL</name>
<evidence type="ECO:0000256" key="8">
    <source>
        <dbReference type="ARBA" id="ARBA00022975"/>
    </source>
</evidence>
<dbReference type="PRINTS" id="PR00099">
    <property type="entry name" value="CPSGATASE"/>
</dbReference>
<keyword evidence="4 11" id="KW-0436">Ligase</keyword>
<feature type="binding site" evidence="11">
    <location>
        <position position="246"/>
    </location>
    <ligand>
        <name>L-glutamine</name>
        <dbReference type="ChEBI" id="CHEBI:58359"/>
    </ligand>
</feature>
<evidence type="ECO:0000259" key="12">
    <source>
        <dbReference type="SMART" id="SM01097"/>
    </source>
</evidence>
<dbReference type="PRINTS" id="PR00097">
    <property type="entry name" value="ANTSNTHASEII"/>
</dbReference>
<dbReference type="PANTHER" id="PTHR43418:SF7">
    <property type="entry name" value="CARBAMOYL-PHOSPHATE SYNTHASE SMALL CHAIN"/>
    <property type="match status" value="1"/>
</dbReference>
<dbReference type="InterPro" id="IPR050472">
    <property type="entry name" value="Anth_synth/Amidotransfase"/>
</dbReference>
<keyword evidence="6 11" id="KW-0067">ATP-binding</keyword>
<evidence type="ECO:0000256" key="11">
    <source>
        <dbReference type="HAMAP-Rule" id="MF_01209"/>
    </source>
</evidence>
<dbReference type="NCBIfam" id="NF009475">
    <property type="entry name" value="PRK12838.1"/>
    <property type="match status" value="1"/>
</dbReference>
<sequence>MKAHLLLEDGTLFTGESFGSEGEAMGEVVFNTSMTGYQEVLTDPSYANQFITMTYPLIGNYGISRDDHEALMPYAKGLIVREHATNPSNWRNENTISHFLKEHQILGISGIDTRMLTRRIRQNGTMKGIIATGSPTIAELTERLAQPLLTNQVEMVSTKSIHIAPSFGKRVVLVDYGSKYNIQRELVERHCEVITVPYDTSATDILKFKPDGILLSNGPGNPKSVPVSIATIQALLGKVPIFGICLGHQLLALACGADTRKMKFGHRGGNHPVKELRTGRTVITSQNHGYTVDETSLTGTQLEVSHRALNDETVEGLVHQTLPAFSVQYHPESSPGPLDSSYLFDQFIDLMEAFNQKGVALYAKG</sequence>
<feature type="binding site" evidence="11">
    <location>
        <position position="45"/>
    </location>
    <ligand>
        <name>L-glutamine</name>
        <dbReference type="ChEBI" id="CHEBI:58359"/>
    </ligand>
</feature>
<dbReference type="FunFam" id="3.40.50.880:FF:000029">
    <property type="entry name" value="Carbamoyl-phosphate synthase small chain"/>
    <property type="match status" value="1"/>
</dbReference>